<evidence type="ECO:0000313" key="6">
    <source>
        <dbReference type="RefSeq" id="XP_029645299.1"/>
    </source>
</evidence>
<dbReference type="Pfam" id="PF21892">
    <property type="entry name" value="TMEM145_N"/>
    <property type="match status" value="1"/>
</dbReference>
<evidence type="ECO:0000256" key="1">
    <source>
        <dbReference type="SAM" id="MobiDB-lite"/>
    </source>
</evidence>
<dbReference type="Proteomes" id="UP000515154">
    <property type="component" value="Linkage group LG14"/>
</dbReference>
<evidence type="ECO:0000256" key="2">
    <source>
        <dbReference type="SAM" id="Phobius"/>
    </source>
</evidence>
<sequence length="425" mass="48040">MAVNKEKPLAFTTSFSRPFYIDLFVLIVCVLGLANAQQPPCIVKGCIYTRLPWYGYLIQKTFHRDMAKIQYQLWYPVSECCANLLIYYDDQLRTLNDKMSCSERERILPADNNQIIPLYTGNHKSVGCKISNETGKSIYVCIGERTFRSTGARTWYFAISRCSSKTHLNLNYFFNITGFYGTCEEDALSFSKTYIPPKQNNGTNLYAVIFGVVSGVMLILAVLFFSLWCVAVRRKTSGSVTSSQATMTHDIFYVNHSLSDREQADYSQSSSENYYEVIPERRSYESISAQAASTAERHHSLRTHATLAKEHRTHTTYIFDDYPPPPYHPPQPTPSKGQPQRQPVQVIQAMQPIQSLQTGMQTSLQSTMQPSMQSTMQPSMQPSLQTTLQPSLQTTLQPSLQTSMQSSIPTAVMQPKFQSALETSA</sequence>
<dbReference type="AlphaFoldDB" id="A0A6P7T3J4"/>
<feature type="compositionally biased region" description="Pro residues" evidence="1">
    <location>
        <begin position="322"/>
        <end position="333"/>
    </location>
</feature>
<dbReference type="InterPro" id="IPR053880">
    <property type="entry name" value="GPR180-like_N"/>
</dbReference>
<proteinExistence type="predicted"/>
<evidence type="ECO:0000256" key="3">
    <source>
        <dbReference type="SAM" id="SignalP"/>
    </source>
</evidence>
<dbReference type="RefSeq" id="XP_029645299.1">
    <property type="nucleotide sequence ID" value="XM_029789439.2"/>
</dbReference>
<name>A0A6P7T3J4_9MOLL</name>
<feature type="signal peptide" evidence="3">
    <location>
        <begin position="1"/>
        <end position="36"/>
    </location>
</feature>
<feature type="chain" id="PRO_5027535871" evidence="3">
    <location>
        <begin position="37"/>
        <end position="425"/>
    </location>
</feature>
<protein>
    <submittedName>
        <fullName evidence="6">Uncharacterized protein LOC115219277</fullName>
    </submittedName>
</protein>
<feature type="transmembrane region" description="Helical" evidence="2">
    <location>
        <begin position="205"/>
        <end position="230"/>
    </location>
</feature>
<keyword evidence="2" id="KW-0472">Membrane</keyword>
<accession>A0A6P7T3J4</accession>
<dbReference type="KEGG" id="osn:115219277"/>
<evidence type="ECO:0000259" key="4">
    <source>
        <dbReference type="Pfam" id="PF21892"/>
    </source>
</evidence>
<feature type="compositionally biased region" description="Polar residues" evidence="1">
    <location>
        <begin position="357"/>
        <end position="380"/>
    </location>
</feature>
<keyword evidence="2" id="KW-1133">Transmembrane helix</keyword>
<keyword evidence="3" id="KW-0732">Signal</keyword>
<feature type="compositionally biased region" description="Low complexity" evidence="1">
    <location>
        <begin position="381"/>
        <end position="407"/>
    </location>
</feature>
<feature type="region of interest" description="Disordered" evidence="1">
    <location>
        <begin position="357"/>
        <end position="408"/>
    </location>
</feature>
<evidence type="ECO:0000313" key="5">
    <source>
        <dbReference type="Proteomes" id="UP000515154"/>
    </source>
</evidence>
<feature type="region of interest" description="Disordered" evidence="1">
    <location>
        <begin position="317"/>
        <end position="344"/>
    </location>
</feature>
<feature type="domain" description="GPR180-like N-terminal" evidence="4">
    <location>
        <begin position="43"/>
        <end position="172"/>
    </location>
</feature>
<feature type="compositionally biased region" description="Polar residues" evidence="1">
    <location>
        <begin position="335"/>
        <end position="344"/>
    </location>
</feature>
<keyword evidence="2" id="KW-0812">Transmembrane</keyword>
<reference evidence="6" key="1">
    <citation type="submission" date="2025-08" db="UniProtKB">
        <authorList>
            <consortium name="RefSeq"/>
        </authorList>
    </citation>
    <scope>IDENTIFICATION</scope>
</reference>
<gene>
    <name evidence="6" type="primary">LOC115219277</name>
</gene>
<organism evidence="5 6">
    <name type="scientific">Octopus sinensis</name>
    <name type="common">East Asian common octopus</name>
    <dbReference type="NCBI Taxonomy" id="2607531"/>
    <lineage>
        <taxon>Eukaryota</taxon>
        <taxon>Metazoa</taxon>
        <taxon>Spiralia</taxon>
        <taxon>Lophotrochozoa</taxon>
        <taxon>Mollusca</taxon>
        <taxon>Cephalopoda</taxon>
        <taxon>Coleoidea</taxon>
        <taxon>Octopodiformes</taxon>
        <taxon>Octopoda</taxon>
        <taxon>Incirrata</taxon>
        <taxon>Octopodidae</taxon>
        <taxon>Octopus</taxon>
    </lineage>
</organism>
<keyword evidence="5" id="KW-1185">Reference proteome</keyword>